<proteinExistence type="predicted"/>
<name>A0A6A4I5M6_9AGAR</name>
<dbReference type="SUPFAM" id="SSF52047">
    <property type="entry name" value="RNI-like"/>
    <property type="match status" value="1"/>
</dbReference>
<keyword evidence="2" id="KW-1185">Reference proteome</keyword>
<dbReference type="Proteomes" id="UP000799118">
    <property type="component" value="Unassembled WGS sequence"/>
</dbReference>
<dbReference type="EMBL" id="ML769419">
    <property type="protein sequence ID" value="KAE9404104.1"/>
    <property type="molecule type" value="Genomic_DNA"/>
</dbReference>
<gene>
    <name evidence="1" type="ORF">BT96DRAFT_438726</name>
</gene>
<evidence type="ECO:0000313" key="1">
    <source>
        <dbReference type="EMBL" id="KAE9404104.1"/>
    </source>
</evidence>
<dbReference type="InterPro" id="IPR032675">
    <property type="entry name" value="LRR_dom_sf"/>
</dbReference>
<reference evidence="1" key="1">
    <citation type="journal article" date="2019" name="Environ. Microbiol.">
        <title>Fungal ecological strategies reflected in gene transcription - a case study of two litter decomposers.</title>
        <authorList>
            <person name="Barbi F."/>
            <person name="Kohler A."/>
            <person name="Barry K."/>
            <person name="Baskaran P."/>
            <person name="Daum C."/>
            <person name="Fauchery L."/>
            <person name="Ihrmark K."/>
            <person name="Kuo A."/>
            <person name="LaButti K."/>
            <person name="Lipzen A."/>
            <person name="Morin E."/>
            <person name="Grigoriev I.V."/>
            <person name="Henrissat B."/>
            <person name="Lindahl B."/>
            <person name="Martin F."/>
        </authorList>
    </citation>
    <scope>NUCLEOTIDE SEQUENCE</scope>
    <source>
        <strain evidence="1">JB14</strain>
    </source>
</reference>
<evidence type="ECO:0008006" key="3">
    <source>
        <dbReference type="Google" id="ProtNLM"/>
    </source>
</evidence>
<sequence>MYLKMQMLVKQIAPSSWDRLRFYTSRVHTFNQFQLQETETSNVHDSVLARLGEMPPIFPNLRQFYPGSKLSGSNSLIFFLTSTISEAALPFLSIPPPNVRDLGPSLALLASKSPHIRSLMLTANVAYSGFSSSLNCFANLDSLFVSHLSHYEADFIQSVMSLTKLTDLTLRLVSFSCTGIRNSFPSLKRLRLHGSGPDLCNFLRVISPSVLQDLDLRWSEEEDSQTIEAVFNAVVCFSSTLRVLSIDHITPILLPWDDDAVFWLLFKSLFQLTQLRNLSYGISMSLTKKQTAEVASAWPHIEILRLNAFLWKGDIPPVQSLAYFAQRCPNLITLDYPVDLAVPFDSKALPPRAISTHPLRSFHCTLDDDVTNPVAIALRLYLIFPALKFVDGRGDRWDEVQAILDTYHLLNGMRS</sequence>
<organism evidence="1 2">
    <name type="scientific">Gymnopus androsaceus JB14</name>
    <dbReference type="NCBI Taxonomy" id="1447944"/>
    <lineage>
        <taxon>Eukaryota</taxon>
        <taxon>Fungi</taxon>
        <taxon>Dikarya</taxon>
        <taxon>Basidiomycota</taxon>
        <taxon>Agaricomycotina</taxon>
        <taxon>Agaricomycetes</taxon>
        <taxon>Agaricomycetidae</taxon>
        <taxon>Agaricales</taxon>
        <taxon>Marasmiineae</taxon>
        <taxon>Omphalotaceae</taxon>
        <taxon>Gymnopus</taxon>
    </lineage>
</organism>
<dbReference type="AlphaFoldDB" id="A0A6A4I5M6"/>
<dbReference type="OrthoDB" id="2631350at2759"/>
<protein>
    <recommendedName>
        <fullName evidence="3">F-box domain-containing protein</fullName>
    </recommendedName>
</protein>
<evidence type="ECO:0000313" key="2">
    <source>
        <dbReference type="Proteomes" id="UP000799118"/>
    </source>
</evidence>
<accession>A0A6A4I5M6</accession>
<dbReference type="Gene3D" id="3.80.10.10">
    <property type="entry name" value="Ribonuclease Inhibitor"/>
    <property type="match status" value="1"/>
</dbReference>